<accession>A0A8H4A4A0</accession>
<evidence type="ECO:0000313" key="1">
    <source>
        <dbReference type="EMBL" id="KAF0425735.1"/>
    </source>
</evidence>
<evidence type="ECO:0000313" key="2">
    <source>
        <dbReference type="Proteomes" id="UP000439903"/>
    </source>
</evidence>
<reference evidence="1 2" key="1">
    <citation type="journal article" date="2019" name="Environ. Microbiol.">
        <title>At the nexus of three kingdoms: the genome of the mycorrhizal fungus Gigaspora margarita provides insights into plant, endobacterial and fungal interactions.</title>
        <authorList>
            <person name="Venice F."/>
            <person name="Ghignone S."/>
            <person name="Salvioli di Fossalunga A."/>
            <person name="Amselem J."/>
            <person name="Novero M."/>
            <person name="Xianan X."/>
            <person name="Sedzielewska Toro K."/>
            <person name="Morin E."/>
            <person name="Lipzen A."/>
            <person name="Grigoriev I.V."/>
            <person name="Henrissat B."/>
            <person name="Martin F.M."/>
            <person name="Bonfante P."/>
        </authorList>
    </citation>
    <scope>NUCLEOTIDE SEQUENCE [LARGE SCALE GENOMIC DNA]</scope>
    <source>
        <strain evidence="1 2">BEG34</strain>
    </source>
</reference>
<keyword evidence="2" id="KW-1185">Reference proteome</keyword>
<sequence>MKTYNDGYETVSDGCQNVINVKIDESDEVKSCEVGFDVEKDKPNAFIHYQKFVEMGISNKINDLER</sequence>
<gene>
    <name evidence="1" type="ORF">F8M41_006277</name>
</gene>
<protein>
    <submittedName>
        <fullName evidence="1">Uncharacterized protein</fullName>
    </submittedName>
</protein>
<dbReference type="EMBL" id="WTPW01001613">
    <property type="protein sequence ID" value="KAF0425735.1"/>
    <property type="molecule type" value="Genomic_DNA"/>
</dbReference>
<dbReference type="Proteomes" id="UP000439903">
    <property type="component" value="Unassembled WGS sequence"/>
</dbReference>
<organism evidence="1 2">
    <name type="scientific">Gigaspora margarita</name>
    <dbReference type="NCBI Taxonomy" id="4874"/>
    <lineage>
        <taxon>Eukaryota</taxon>
        <taxon>Fungi</taxon>
        <taxon>Fungi incertae sedis</taxon>
        <taxon>Mucoromycota</taxon>
        <taxon>Glomeromycotina</taxon>
        <taxon>Glomeromycetes</taxon>
        <taxon>Diversisporales</taxon>
        <taxon>Gigasporaceae</taxon>
        <taxon>Gigaspora</taxon>
    </lineage>
</organism>
<comment type="caution">
    <text evidence="1">The sequence shown here is derived from an EMBL/GenBank/DDBJ whole genome shotgun (WGS) entry which is preliminary data.</text>
</comment>
<dbReference type="AlphaFoldDB" id="A0A8H4A4A0"/>
<name>A0A8H4A4A0_GIGMA</name>
<proteinExistence type="predicted"/>